<dbReference type="GO" id="GO:0003677">
    <property type="term" value="F:DNA binding"/>
    <property type="evidence" value="ECO:0007669"/>
    <property type="project" value="UniProtKB-KW"/>
</dbReference>
<dbReference type="InterPro" id="IPR010499">
    <property type="entry name" value="AraC_E-bd"/>
</dbReference>
<reference evidence="3" key="1">
    <citation type="submission" date="2021-02" db="EMBL/GenBank/DDBJ databases">
        <title>Natrosporangium hydrolyticum gen. nov., sp. nov, a haloalkaliphilic actinobacterium from a soda solonchak soil.</title>
        <authorList>
            <person name="Sorokin D.Y."/>
            <person name="Khijniak T.V."/>
            <person name="Zakharycheva A.P."/>
            <person name="Boueva O.V."/>
            <person name="Ariskina E.V."/>
            <person name="Hahnke R.L."/>
            <person name="Bunk B."/>
            <person name="Sproer C."/>
            <person name="Schumann P."/>
            <person name="Evtushenko L.I."/>
            <person name="Kublanov I.V."/>
        </authorList>
    </citation>
    <scope>NUCLEOTIDE SEQUENCE</scope>
    <source>
        <strain evidence="3">DSM 106523</strain>
    </source>
</reference>
<evidence type="ECO:0000259" key="2">
    <source>
        <dbReference type="PROSITE" id="PS50937"/>
    </source>
</evidence>
<protein>
    <submittedName>
        <fullName evidence="3">MerR family transcriptional regulator</fullName>
    </submittedName>
</protein>
<dbReference type="GO" id="GO:0003700">
    <property type="term" value="F:DNA-binding transcription factor activity"/>
    <property type="evidence" value="ECO:0007669"/>
    <property type="project" value="InterPro"/>
</dbReference>
<dbReference type="CDD" id="cd01107">
    <property type="entry name" value="HTH_BmrR"/>
    <property type="match status" value="1"/>
</dbReference>
<dbReference type="EMBL" id="CP070499">
    <property type="protein sequence ID" value="QSB12977.1"/>
    <property type="molecule type" value="Genomic_DNA"/>
</dbReference>
<sequence length="290" mass="32574">MAAVDDEQLSIGRFAALTRLSLKALRLYDENGLLPAAHVDPHSGYRYYSPRQCERAVLIGALRRIGTPLATIRDVLDAEPDDGLAIFHEWWVSEQREFQNRRGLARYVTARLSPRGEPTMEIRTRVVPERKLAFIGKEMFQPELEKFIMRSFTTIFDHLIALGLRTNGTTPEEPTYTIFHGPVTPDQSSLVEVCVPFVGSVEPAADIAIRLEPEHHEAFTPLTNREAQFPQILHAYDAVAQWVHANGEPIATMPCREVYVTNVPDADLDDHVMDVAFPYLPEGSSAGKKV</sequence>
<dbReference type="Proteomes" id="UP000662857">
    <property type="component" value="Chromosome"/>
</dbReference>
<dbReference type="PROSITE" id="PS00552">
    <property type="entry name" value="HTH_MERR_1"/>
    <property type="match status" value="1"/>
</dbReference>
<dbReference type="Pfam" id="PF13411">
    <property type="entry name" value="MerR_1"/>
    <property type="match status" value="1"/>
</dbReference>
<gene>
    <name evidence="3" type="ORF">JQS43_15065</name>
</gene>
<keyword evidence="4" id="KW-1185">Reference proteome</keyword>
<dbReference type="AlphaFoldDB" id="A0A895Y5J6"/>
<dbReference type="Gene3D" id="3.20.80.10">
    <property type="entry name" value="Regulatory factor, effector binding domain"/>
    <property type="match status" value="1"/>
</dbReference>
<keyword evidence="1" id="KW-0238">DNA-binding</keyword>
<dbReference type="PANTHER" id="PTHR30204:SF97">
    <property type="entry name" value="MERR FAMILY REGULATORY PROTEIN"/>
    <property type="match status" value="1"/>
</dbReference>
<dbReference type="InterPro" id="IPR009061">
    <property type="entry name" value="DNA-bd_dom_put_sf"/>
</dbReference>
<dbReference type="PROSITE" id="PS50937">
    <property type="entry name" value="HTH_MERR_2"/>
    <property type="match status" value="1"/>
</dbReference>
<proteinExistence type="predicted"/>
<name>A0A895Y5J6_9ACTN</name>
<dbReference type="InterPro" id="IPR011256">
    <property type="entry name" value="Reg_factor_effector_dom_sf"/>
</dbReference>
<dbReference type="Gene3D" id="1.10.1660.10">
    <property type="match status" value="1"/>
</dbReference>
<dbReference type="InterPro" id="IPR000551">
    <property type="entry name" value="MerR-type_HTH_dom"/>
</dbReference>
<dbReference type="SMART" id="SM00871">
    <property type="entry name" value="AraC_E_bind"/>
    <property type="match status" value="1"/>
</dbReference>
<dbReference type="SMART" id="SM00422">
    <property type="entry name" value="HTH_MERR"/>
    <property type="match status" value="1"/>
</dbReference>
<accession>A0A895Y5J6</accession>
<dbReference type="InterPro" id="IPR047057">
    <property type="entry name" value="MerR_fam"/>
</dbReference>
<feature type="domain" description="HTH merR-type" evidence="2">
    <location>
        <begin position="8"/>
        <end position="78"/>
    </location>
</feature>
<dbReference type="SUPFAM" id="SSF55136">
    <property type="entry name" value="Probable bacterial effector-binding domain"/>
    <property type="match status" value="1"/>
</dbReference>
<evidence type="ECO:0000313" key="4">
    <source>
        <dbReference type="Proteomes" id="UP000662857"/>
    </source>
</evidence>
<evidence type="ECO:0000256" key="1">
    <source>
        <dbReference type="ARBA" id="ARBA00023125"/>
    </source>
</evidence>
<evidence type="ECO:0000313" key="3">
    <source>
        <dbReference type="EMBL" id="QSB12977.1"/>
    </source>
</evidence>
<dbReference type="PANTHER" id="PTHR30204">
    <property type="entry name" value="REDOX-CYCLING DRUG-SENSING TRANSCRIPTIONAL ACTIVATOR SOXR"/>
    <property type="match status" value="1"/>
</dbReference>
<dbReference type="SUPFAM" id="SSF46955">
    <property type="entry name" value="Putative DNA-binding domain"/>
    <property type="match status" value="1"/>
</dbReference>
<dbReference type="KEGG" id="nhy:JQS43_15065"/>
<organism evidence="3 4">
    <name type="scientific">Natronosporangium hydrolyticum</name>
    <dbReference type="NCBI Taxonomy" id="2811111"/>
    <lineage>
        <taxon>Bacteria</taxon>
        <taxon>Bacillati</taxon>
        <taxon>Actinomycetota</taxon>
        <taxon>Actinomycetes</taxon>
        <taxon>Micromonosporales</taxon>
        <taxon>Micromonosporaceae</taxon>
        <taxon>Natronosporangium</taxon>
    </lineage>
</organism>